<dbReference type="Pfam" id="PF13468">
    <property type="entry name" value="Glyoxalase_3"/>
    <property type="match status" value="1"/>
</dbReference>
<proteinExistence type="predicted"/>
<dbReference type="AlphaFoldDB" id="A0AA37WG23"/>
<accession>A0AA37WG23</accession>
<dbReference type="RefSeq" id="WP_235291218.1">
    <property type="nucleotide sequence ID" value="NZ_BSOH01000014.1"/>
</dbReference>
<dbReference type="PANTHER" id="PTHR40265">
    <property type="entry name" value="BLL2707 PROTEIN"/>
    <property type="match status" value="1"/>
</dbReference>
<dbReference type="PANTHER" id="PTHR40265:SF1">
    <property type="entry name" value="GLYOXALASE-LIKE DOMAIN-CONTAINING PROTEIN"/>
    <property type="match status" value="1"/>
</dbReference>
<feature type="domain" description="Glyoxalase-like" evidence="1">
    <location>
        <begin position="7"/>
        <end position="176"/>
    </location>
</feature>
<dbReference type="Gene3D" id="3.10.180.10">
    <property type="entry name" value="2,3-Dihydroxybiphenyl 1,2-Dioxygenase, domain 1"/>
    <property type="match status" value="1"/>
</dbReference>
<name>A0AA37WG23_9BACT</name>
<evidence type="ECO:0000313" key="3">
    <source>
        <dbReference type="Proteomes" id="UP001156666"/>
    </source>
</evidence>
<reference evidence="2" key="2">
    <citation type="submission" date="2023-01" db="EMBL/GenBank/DDBJ databases">
        <title>Draft genome sequence of Portibacter lacus strain NBRC 108769.</title>
        <authorList>
            <person name="Sun Q."/>
            <person name="Mori K."/>
        </authorList>
    </citation>
    <scope>NUCLEOTIDE SEQUENCE</scope>
    <source>
        <strain evidence="2">NBRC 108769</strain>
    </source>
</reference>
<dbReference type="Proteomes" id="UP001156666">
    <property type="component" value="Unassembled WGS sequence"/>
</dbReference>
<reference evidence="2" key="1">
    <citation type="journal article" date="2014" name="Int. J. Syst. Evol. Microbiol.">
        <title>Complete genome sequence of Corynebacterium casei LMG S-19264T (=DSM 44701T), isolated from a smear-ripened cheese.</title>
        <authorList>
            <consortium name="US DOE Joint Genome Institute (JGI-PGF)"/>
            <person name="Walter F."/>
            <person name="Albersmeier A."/>
            <person name="Kalinowski J."/>
            <person name="Ruckert C."/>
        </authorList>
    </citation>
    <scope>NUCLEOTIDE SEQUENCE</scope>
    <source>
        <strain evidence="2">NBRC 108769</strain>
    </source>
</reference>
<gene>
    <name evidence="2" type="ORF">GCM10007940_21650</name>
</gene>
<evidence type="ECO:0000259" key="1">
    <source>
        <dbReference type="Pfam" id="PF13468"/>
    </source>
</evidence>
<organism evidence="2 3">
    <name type="scientific">Portibacter lacus</name>
    <dbReference type="NCBI Taxonomy" id="1099794"/>
    <lineage>
        <taxon>Bacteria</taxon>
        <taxon>Pseudomonadati</taxon>
        <taxon>Bacteroidota</taxon>
        <taxon>Saprospiria</taxon>
        <taxon>Saprospirales</taxon>
        <taxon>Haliscomenobacteraceae</taxon>
        <taxon>Portibacter</taxon>
    </lineage>
</organism>
<dbReference type="SUPFAM" id="SSF54593">
    <property type="entry name" value="Glyoxalase/Bleomycin resistance protein/Dihydroxybiphenyl dioxygenase"/>
    <property type="match status" value="1"/>
</dbReference>
<dbReference type="InterPro" id="IPR025870">
    <property type="entry name" value="Glyoxalase-like_dom"/>
</dbReference>
<dbReference type="EMBL" id="BSOH01000014">
    <property type="protein sequence ID" value="GLR17550.1"/>
    <property type="molecule type" value="Genomic_DNA"/>
</dbReference>
<dbReference type="InterPro" id="IPR029068">
    <property type="entry name" value="Glyas_Bleomycin-R_OHBP_Dase"/>
</dbReference>
<evidence type="ECO:0000313" key="2">
    <source>
        <dbReference type="EMBL" id="GLR17550.1"/>
    </source>
</evidence>
<comment type="caution">
    <text evidence="2">The sequence shown here is derived from an EMBL/GenBank/DDBJ whole genome shotgun (WGS) entry which is preliminary data.</text>
</comment>
<sequence>MENNRQVDHIVYCVLNLEDAVAELEERLGVKPVIGGKHLHQGTKNALVHLGNTCYLEILAVDETNKKVEAPRWMGIDLIKRNKITRWALKTEDAQKDAKVLSGYHPKMGVVKGGERKTPNGDTLKWDLVMPLEEPEVEVIPFMTDWTKSDIHPTDSLEAQCKLLGLEIDHPQSSEIDVVFEKLNIDQRVNFFNEARIQAIIKSPKGIIKL</sequence>
<keyword evidence="3" id="KW-1185">Reference proteome</keyword>
<protein>
    <recommendedName>
        <fullName evidence="1">Glyoxalase-like domain-containing protein</fullName>
    </recommendedName>
</protein>